<evidence type="ECO:0000256" key="3">
    <source>
        <dbReference type="ARBA" id="ARBA00022679"/>
    </source>
</evidence>
<dbReference type="SUPFAM" id="SSF100879">
    <property type="entry name" value="Lesion bypass DNA polymerase (Y-family), little finger domain"/>
    <property type="match status" value="1"/>
</dbReference>
<dbReference type="SUPFAM" id="SSF56672">
    <property type="entry name" value="DNA/RNA polymerases"/>
    <property type="match status" value="1"/>
</dbReference>
<evidence type="ECO:0000256" key="9">
    <source>
        <dbReference type="ARBA" id="ARBA00022932"/>
    </source>
</evidence>
<dbReference type="Pfam" id="PF00817">
    <property type="entry name" value="IMS"/>
    <property type="match status" value="1"/>
</dbReference>
<dbReference type="GO" id="GO:0006281">
    <property type="term" value="P:DNA repair"/>
    <property type="evidence" value="ECO:0007669"/>
    <property type="project" value="UniProtKB-KW"/>
</dbReference>
<dbReference type="PROSITE" id="PS50173">
    <property type="entry name" value="UMUC"/>
    <property type="match status" value="1"/>
</dbReference>
<dbReference type="Gene3D" id="3.40.1170.60">
    <property type="match status" value="1"/>
</dbReference>
<dbReference type="Proteomes" id="UP000887575">
    <property type="component" value="Unassembled WGS sequence"/>
</dbReference>
<keyword evidence="7" id="KW-0227">DNA damage</keyword>
<reference evidence="14" key="1">
    <citation type="submission" date="2024-02" db="UniProtKB">
        <authorList>
            <consortium name="WormBaseParasite"/>
        </authorList>
    </citation>
    <scope>IDENTIFICATION</scope>
</reference>
<dbReference type="InterPro" id="IPR036775">
    <property type="entry name" value="DNA_pol_Y-fam_lit_finger_sf"/>
</dbReference>
<dbReference type="GO" id="GO:0005634">
    <property type="term" value="C:nucleus"/>
    <property type="evidence" value="ECO:0007669"/>
    <property type="project" value="TreeGrafter"/>
</dbReference>
<evidence type="ECO:0000256" key="11">
    <source>
        <dbReference type="ARBA" id="ARBA00049244"/>
    </source>
</evidence>
<dbReference type="WBParaSite" id="MBELARI_LOCUS795">
    <property type="protein sequence ID" value="MBELARI_LOCUS795"/>
    <property type="gene ID" value="MBELARI_LOCUS795"/>
</dbReference>
<keyword evidence="4" id="KW-0548">Nucleotidyltransferase</keyword>
<keyword evidence="13" id="KW-1185">Reference proteome</keyword>
<organism evidence="13 14">
    <name type="scientific">Mesorhabditis belari</name>
    <dbReference type="NCBI Taxonomy" id="2138241"/>
    <lineage>
        <taxon>Eukaryota</taxon>
        <taxon>Metazoa</taxon>
        <taxon>Ecdysozoa</taxon>
        <taxon>Nematoda</taxon>
        <taxon>Chromadorea</taxon>
        <taxon>Rhabditida</taxon>
        <taxon>Rhabditina</taxon>
        <taxon>Rhabditomorpha</taxon>
        <taxon>Rhabditoidea</taxon>
        <taxon>Rhabditidae</taxon>
        <taxon>Mesorhabditinae</taxon>
        <taxon>Mesorhabditis</taxon>
    </lineage>
</organism>
<dbReference type="InterPro" id="IPR017961">
    <property type="entry name" value="DNA_pol_Y-fam_little_finger"/>
</dbReference>
<accession>A0AAF3FM09</accession>
<evidence type="ECO:0000256" key="1">
    <source>
        <dbReference type="ARBA" id="ARBA00012417"/>
    </source>
</evidence>
<dbReference type="PANTHER" id="PTHR11076:SF33">
    <property type="entry name" value="DNA POLYMERASE KAPPA"/>
    <property type="match status" value="1"/>
</dbReference>
<dbReference type="InterPro" id="IPR001126">
    <property type="entry name" value="UmuC"/>
</dbReference>
<dbReference type="FunFam" id="3.30.1490.100:FF:000004">
    <property type="entry name" value="DNA polymerase IV"/>
    <property type="match status" value="1"/>
</dbReference>
<evidence type="ECO:0000256" key="8">
    <source>
        <dbReference type="ARBA" id="ARBA00022842"/>
    </source>
</evidence>
<keyword evidence="6" id="KW-0479">Metal-binding</keyword>
<dbReference type="PANTHER" id="PTHR11076">
    <property type="entry name" value="DNA REPAIR POLYMERASE UMUC / TRANSFERASE FAMILY MEMBER"/>
    <property type="match status" value="1"/>
</dbReference>
<proteinExistence type="predicted"/>
<evidence type="ECO:0000256" key="5">
    <source>
        <dbReference type="ARBA" id="ARBA00022705"/>
    </source>
</evidence>
<dbReference type="InterPro" id="IPR043128">
    <property type="entry name" value="Rev_trsase/Diguanyl_cyclase"/>
</dbReference>
<evidence type="ECO:0000256" key="7">
    <source>
        <dbReference type="ARBA" id="ARBA00022763"/>
    </source>
</evidence>
<comment type="catalytic activity">
    <reaction evidence="11">
        <text>DNA(n) + a 2'-deoxyribonucleoside 5'-triphosphate = DNA(n+1) + diphosphate</text>
        <dbReference type="Rhea" id="RHEA:22508"/>
        <dbReference type="Rhea" id="RHEA-COMP:17339"/>
        <dbReference type="Rhea" id="RHEA-COMP:17340"/>
        <dbReference type="ChEBI" id="CHEBI:33019"/>
        <dbReference type="ChEBI" id="CHEBI:61560"/>
        <dbReference type="ChEBI" id="CHEBI:173112"/>
        <dbReference type="EC" id="2.7.7.7"/>
    </reaction>
</comment>
<dbReference type="InterPro" id="IPR050116">
    <property type="entry name" value="DNA_polymerase-Y"/>
</dbReference>
<evidence type="ECO:0000313" key="14">
    <source>
        <dbReference type="WBParaSite" id="MBELARI_LOCUS795"/>
    </source>
</evidence>
<dbReference type="Gene3D" id="3.30.70.270">
    <property type="match status" value="1"/>
</dbReference>
<dbReference type="InterPro" id="IPR043502">
    <property type="entry name" value="DNA/RNA_pol_sf"/>
</dbReference>
<keyword evidence="3" id="KW-0808">Transferase</keyword>
<evidence type="ECO:0000259" key="12">
    <source>
        <dbReference type="PROSITE" id="PS50173"/>
    </source>
</evidence>
<dbReference type="InterPro" id="IPR022880">
    <property type="entry name" value="DNApol_IV"/>
</dbReference>
<dbReference type="AlphaFoldDB" id="A0AAF3FM09"/>
<dbReference type="GO" id="GO:0042276">
    <property type="term" value="P:error-prone translesion synthesis"/>
    <property type="evidence" value="ECO:0007669"/>
    <property type="project" value="TreeGrafter"/>
</dbReference>
<dbReference type="GO" id="GO:0003684">
    <property type="term" value="F:damaged DNA binding"/>
    <property type="evidence" value="ECO:0007669"/>
    <property type="project" value="InterPro"/>
</dbReference>
<evidence type="ECO:0000313" key="13">
    <source>
        <dbReference type="Proteomes" id="UP000887575"/>
    </source>
</evidence>
<evidence type="ECO:0000256" key="4">
    <source>
        <dbReference type="ARBA" id="ARBA00022695"/>
    </source>
</evidence>
<evidence type="ECO:0000256" key="2">
    <source>
        <dbReference type="ARBA" id="ARBA00016178"/>
    </source>
</evidence>
<dbReference type="EC" id="2.7.7.7" evidence="1"/>
<dbReference type="Gene3D" id="3.30.160.60">
    <property type="entry name" value="Classic Zinc Finger"/>
    <property type="match status" value="1"/>
</dbReference>
<sequence>MKSSALRYANKMLPMFGEKAGMQGVDKEKISKIIDENTGQKFSAFSKKKQDRIDKRNAEIKRTLESLGEKDLQRLEKEVDKQVAALEKTRDLTRHCVHIDMDAFFAAVEMRDEPRLRTIPMGVGSYQMLSTSNYIARRFGVRAAMPGFIAKKLCPELEIIAGNYRKYGTESRIFSKIFDEYDPDTSMGSLDEAYLDITEYVNDREQPKTYARIRYSGECSCRLPYIDVEELKKESNPNKQSPSKNQGADDTLQKIIHSKMLCSKCSKERWIIQDQISFGTTRGDIVREIRFRVEQATGLTCSAGIAANFMLAKISSDFNKPNGQYELENDREKIIDFLKELPIRKVSGIGGVSEAHLKAAGISTVGDIWARRVVLPTIFSAISTESFLRTSMGLPHRPSTSDDHRRKSISVETTFQPTGDEKKLREKLRDLSEELAGQLPKAHIRGGFNVGIKIKLATFDVLTRANTTDKLASKGDEIYKIAETLLERELGVDIRLLGVRLSKLEFVENEVKEDEKKKGSRIVDYMKSPKKQSTSKDVDTICMSSGDEIGDSDGENVAARCPLCGQELPIDDERAVNAHLDECLNADLLKTLENGRLSNSAKETKNIAKRRQIEIKGSEYQEACLSTVFKSIVLSRISYPILSFLRGDQIAGEMELKFAVKQAYRPTPPKRPLHDDDKENRVKSSDIGKNTARIPFKRFVIDDGEFRTGHPLRNVCIAIDVENKKASSSLQADIQKLGGQVVYSINDEPSPVLLVSDHSLAEKLEMLPDPLKQLNEAKLRSLPPIFRNAWKLSIRVRSKSSFEKILDSIKSRTRVAVKKKFGDGGEQQDAKAGPIKRPFVKIDFDPEPEPSTSQQSQKKFKAMHYQPAFEEFEKDDFPTIYLGEYTGESLFEKMQPIPEQLIKPSIEPDLSQKFEELNDSACSKAFLTDGSEKEVHCELCNVKVSPTKKEQHYSSATHLTKTLAPATYSAFDEFLGVREDYAGLIKLPPSIPQRIWPTTKKNENLWKDANDFDGWLQKMAGNSSTEEDDEHGYLDDLRIFLNSQQQELFPMSDSAHMQGDSFLEKSYSMSDCEIQADDEMFVDQFSAQSISTEKKAFEEKELKIPLSSDDAKLQPAIDQVIKKTWRQIQETSKNEPDCAQFIKTLCFVDDMMQNVSELVENTSPRETDACINMLAKQGVRSTLNEFTMLAHNHVPSLVDAMNSKEFDKKIQIDRQPVENKFGEQLRKTMAEQDHPARTQPDFDIYKAFFI</sequence>
<feature type="domain" description="UmuC" evidence="12">
    <location>
        <begin position="96"/>
        <end position="350"/>
    </location>
</feature>
<keyword evidence="9" id="KW-0239">DNA-directed DNA polymerase</keyword>
<dbReference type="Pfam" id="PF11799">
    <property type="entry name" value="IMS_C"/>
    <property type="match status" value="1"/>
</dbReference>
<keyword evidence="10" id="KW-0234">DNA repair</keyword>
<dbReference type="GO" id="GO:0003887">
    <property type="term" value="F:DNA-directed DNA polymerase activity"/>
    <property type="evidence" value="ECO:0007669"/>
    <property type="project" value="UniProtKB-KW"/>
</dbReference>
<protein>
    <recommendedName>
        <fullName evidence="2">DNA polymerase kappa</fullName>
        <ecNumber evidence="1">2.7.7.7</ecNumber>
    </recommendedName>
</protein>
<dbReference type="Gene3D" id="1.10.150.810">
    <property type="match status" value="2"/>
</dbReference>
<dbReference type="GO" id="GO:0006260">
    <property type="term" value="P:DNA replication"/>
    <property type="evidence" value="ECO:0007669"/>
    <property type="project" value="UniProtKB-KW"/>
</dbReference>
<keyword evidence="8" id="KW-0460">Magnesium</keyword>
<dbReference type="GO" id="GO:0046872">
    <property type="term" value="F:metal ion binding"/>
    <property type="evidence" value="ECO:0007669"/>
    <property type="project" value="UniProtKB-KW"/>
</dbReference>
<keyword evidence="5" id="KW-0235">DNA replication</keyword>
<name>A0AAF3FM09_9BILA</name>
<evidence type="ECO:0000256" key="6">
    <source>
        <dbReference type="ARBA" id="ARBA00022723"/>
    </source>
</evidence>
<dbReference type="CDD" id="cd03586">
    <property type="entry name" value="PolY_Pol_IV_kappa"/>
    <property type="match status" value="1"/>
</dbReference>
<dbReference type="Gene3D" id="3.30.1490.100">
    <property type="entry name" value="DNA polymerase, Y-family, little finger domain"/>
    <property type="match status" value="1"/>
</dbReference>
<evidence type="ECO:0000256" key="10">
    <source>
        <dbReference type="ARBA" id="ARBA00023204"/>
    </source>
</evidence>